<sequence length="188" mass="21250">MESEQISTPQIHFLGKIVGAQNFGKNEVYVKFSFKAGDQWSLLSGKAEGDTFQSKGEYQDVIPLEHPFDLQYKAESVRGWPKIFVEVWELDDQHLFSSGRNSIAGYGMIGIPIQPGSYKLEIPCWRPRADFYDKITGTYPELVHKDILISSDSRFGLRTESSGDVIIEIQVITKDFELQGVKIQPGDD</sequence>
<dbReference type="GO" id="GO:0060271">
    <property type="term" value="P:cilium assembly"/>
    <property type="evidence" value="ECO:0007669"/>
    <property type="project" value="TreeGrafter"/>
</dbReference>
<evidence type="ECO:0000313" key="8">
    <source>
        <dbReference type="Proteomes" id="UP000054937"/>
    </source>
</evidence>
<keyword evidence="3" id="KW-0970">Cilium biogenesis/degradation</keyword>
<reference evidence="7 8" key="1">
    <citation type="journal article" date="2015" name="Sci. Rep.">
        <title>Genome of the facultative scuticociliatosis pathogen Pseudocohnilembus persalinus provides insight into its virulence through horizontal gene transfer.</title>
        <authorList>
            <person name="Xiong J."/>
            <person name="Wang G."/>
            <person name="Cheng J."/>
            <person name="Tian M."/>
            <person name="Pan X."/>
            <person name="Warren A."/>
            <person name="Jiang C."/>
            <person name="Yuan D."/>
            <person name="Miao W."/>
        </authorList>
    </citation>
    <scope>NUCLEOTIDE SEQUENCE [LARGE SCALE GENOMIC DNA]</scope>
    <source>
        <strain evidence="7">36N120E</strain>
    </source>
</reference>
<keyword evidence="5" id="KW-0966">Cell projection</keyword>
<dbReference type="EMBL" id="LDAU01000118">
    <property type="protein sequence ID" value="KRX04378.1"/>
    <property type="molecule type" value="Genomic_DNA"/>
</dbReference>
<evidence type="ECO:0000313" key="7">
    <source>
        <dbReference type="EMBL" id="KRX04378.1"/>
    </source>
</evidence>
<keyword evidence="8" id="KW-1185">Reference proteome</keyword>
<dbReference type="AlphaFoldDB" id="A0A0V0QQR0"/>
<comment type="subcellular location">
    <subcellularLocation>
        <location evidence="1">Cytoplasm</location>
        <location evidence="1">Cytoskeleton</location>
        <location evidence="1">Cilium basal body</location>
    </subcellularLocation>
</comment>
<dbReference type="OrthoDB" id="184109at2759"/>
<dbReference type="Pfam" id="PF07162">
    <property type="entry name" value="B9-C2"/>
    <property type="match status" value="1"/>
</dbReference>
<comment type="caution">
    <text evidence="7">The sequence shown here is derived from an EMBL/GenBank/DDBJ whole genome shotgun (WGS) entry which is preliminary data.</text>
</comment>
<evidence type="ECO:0000256" key="2">
    <source>
        <dbReference type="ARBA" id="ARBA00022490"/>
    </source>
</evidence>
<dbReference type="GO" id="GO:0036038">
    <property type="term" value="C:MKS complex"/>
    <property type="evidence" value="ECO:0007669"/>
    <property type="project" value="TreeGrafter"/>
</dbReference>
<evidence type="ECO:0000256" key="6">
    <source>
        <dbReference type="ARBA" id="ARBA00039272"/>
    </source>
</evidence>
<protein>
    <recommendedName>
        <fullName evidence="6">B9 domain-containing protein 2</fullName>
    </recommendedName>
</protein>
<organism evidence="7 8">
    <name type="scientific">Pseudocohnilembus persalinus</name>
    <name type="common">Ciliate</name>
    <dbReference type="NCBI Taxonomy" id="266149"/>
    <lineage>
        <taxon>Eukaryota</taxon>
        <taxon>Sar</taxon>
        <taxon>Alveolata</taxon>
        <taxon>Ciliophora</taxon>
        <taxon>Intramacronucleata</taxon>
        <taxon>Oligohymenophorea</taxon>
        <taxon>Scuticociliatia</taxon>
        <taxon>Philasterida</taxon>
        <taxon>Pseudocohnilembidae</taxon>
        <taxon>Pseudocohnilembus</taxon>
    </lineage>
</organism>
<dbReference type="InParanoid" id="A0A0V0QQR0"/>
<keyword evidence="2" id="KW-0963">Cytoplasm</keyword>
<dbReference type="PANTHER" id="PTHR12968">
    <property type="entry name" value="B9 DOMAIN-CONTAINING"/>
    <property type="match status" value="1"/>
</dbReference>
<evidence type="ECO:0000256" key="4">
    <source>
        <dbReference type="ARBA" id="ARBA00023212"/>
    </source>
</evidence>
<gene>
    <name evidence="7" type="ORF">PPERSA_05639</name>
</gene>
<dbReference type="InterPro" id="IPR010796">
    <property type="entry name" value="C2_B9-type_dom"/>
</dbReference>
<dbReference type="Proteomes" id="UP000054937">
    <property type="component" value="Unassembled WGS sequence"/>
</dbReference>
<accession>A0A0V0QQR0</accession>
<evidence type="ECO:0000256" key="3">
    <source>
        <dbReference type="ARBA" id="ARBA00022794"/>
    </source>
</evidence>
<evidence type="ECO:0000256" key="5">
    <source>
        <dbReference type="ARBA" id="ARBA00023273"/>
    </source>
</evidence>
<name>A0A0V0QQR0_PSEPJ</name>
<keyword evidence="4" id="KW-0206">Cytoskeleton</keyword>
<dbReference type="PROSITE" id="PS51381">
    <property type="entry name" value="C2_B9"/>
    <property type="match status" value="1"/>
</dbReference>
<proteinExistence type="predicted"/>
<evidence type="ECO:0000256" key="1">
    <source>
        <dbReference type="ARBA" id="ARBA00004120"/>
    </source>
</evidence>
<dbReference type="OMA" id="DVAYWCH"/>
<dbReference type="PANTHER" id="PTHR12968:SF2">
    <property type="entry name" value="B9 DOMAIN-CONTAINING PROTEIN 2"/>
    <property type="match status" value="1"/>
</dbReference>